<feature type="binding site" evidence="4">
    <location>
        <position position="143"/>
    </location>
    <ligand>
        <name>(3S)-3-hydroxy-3-methylglutaryl-CoA</name>
        <dbReference type="ChEBI" id="CHEBI:43074"/>
    </ligand>
</feature>
<comment type="similarity">
    <text evidence="1">Belongs to the thiolase-like superfamily. HMG-CoA synthase family.</text>
</comment>
<proteinExistence type="inferred from homology"/>
<name>A0A0R1RK30_9LACO</name>
<dbReference type="NCBIfam" id="TIGR01835">
    <property type="entry name" value="HMG-CoA-S_prok"/>
    <property type="match status" value="1"/>
</dbReference>
<dbReference type="Pfam" id="PF01154">
    <property type="entry name" value="HMG_CoA_synt_N"/>
    <property type="match status" value="1"/>
</dbReference>
<dbReference type="STRING" id="1114972.FD35_GL000102"/>
<dbReference type="GO" id="GO:0004421">
    <property type="term" value="F:hydroxymethylglutaryl-CoA synthase activity"/>
    <property type="evidence" value="ECO:0007669"/>
    <property type="project" value="InterPro"/>
</dbReference>
<dbReference type="InterPro" id="IPR011554">
    <property type="entry name" value="HMG_CoA_synthase_prok"/>
</dbReference>
<dbReference type="InterPro" id="IPR013746">
    <property type="entry name" value="HMG_CoA_synt_C_dom"/>
</dbReference>
<evidence type="ECO:0000256" key="1">
    <source>
        <dbReference type="ARBA" id="ARBA00007061"/>
    </source>
</evidence>
<organism evidence="7 8">
    <name type="scientific">Furfurilactobacillus rossiae DSM 15814</name>
    <dbReference type="NCBI Taxonomy" id="1114972"/>
    <lineage>
        <taxon>Bacteria</taxon>
        <taxon>Bacillati</taxon>
        <taxon>Bacillota</taxon>
        <taxon>Bacilli</taxon>
        <taxon>Lactobacillales</taxon>
        <taxon>Lactobacillaceae</taxon>
        <taxon>Furfurilactobacillus</taxon>
    </lineage>
</organism>
<dbReference type="Proteomes" id="UP000051999">
    <property type="component" value="Unassembled WGS sequence"/>
</dbReference>
<dbReference type="PATRIC" id="fig|1114972.6.peg.101"/>
<feature type="domain" description="Hydroxymethylglutaryl-coenzyme A synthase C-terminal" evidence="6">
    <location>
        <begin position="261"/>
        <end position="350"/>
    </location>
</feature>
<feature type="domain" description="Hydroxymethylglutaryl-coenzyme A synthase C-terminal" evidence="6">
    <location>
        <begin position="179"/>
        <end position="250"/>
    </location>
</feature>
<feature type="domain" description="Hydroxymethylglutaryl-coenzyme A synthase N-terminal" evidence="5">
    <location>
        <begin position="2"/>
        <end position="163"/>
    </location>
</feature>
<dbReference type="PANTHER" id="PTHR43323">
    <property type="entry name" value="3-HYDROXY-3-METHYLGLUTARYL COENZYME A SYNTHASE"/>
    <property type="match status" value="1"/>
</dbReference>
<dbReference type="RefSeq" id="WP_017262004.1">
    <property type="nucleotide sequence ID" value="NZ_AUAW01000001.1"/>
</dbReference>
<dbReference type="eggNOG" id="COG3425">
    <property type="taxonomic scope" value="Bacteria"/>
</dbReference>
<feature type="active site" description="Proton donor/acceptor" evidence="3">
    <location>
        <position position="233"/>
    </location>
</feature>
<dbReference type="Gene3D" id="3.40.47.10">
    <property type="match status" value="2"/>
</dbReference>
<dbReference type="GO" id="GO:0006084">
    <property type="term" value="P:acetyl-CoA metabolic process"/>
    <property type="evidence" value="ECO:0007669"/>
    <property type="project" value="InterPro"/>
</dbReference>
<evidence type="ECO:0000259" key="5">
    <source>
        <dbReference type="Pfam" id="PF01154"/>
    </source>
</evidence>
<dbReference type="CDD" id="cd00827">
    <property type="entry name" value="init_cond_enzymes"/>
    <property type="match status" value="1"/>
</dbReference>
<dbReference type="EMBL" id="AZFF01000001">
    <property type="protein sequence ID" value="KRL57095.1"/>
    <property type="molecule type" value="Genomic_DNA"/>
</dbReference>
<comment type="caution">
    <text evidence="7">The sequence shown here is derived from an EMBL/GenBank/DDBJ whole genome shotgun (WGS) entry which is preliminary data.</text>
</comment>
<keyword evidence="2" id="KW-0808">Transferase</keyword>
<dbReference type="SUPFAM" id="SSF53901">
    <property type="entry name" value="Thiolase-like"/>
    <property type="match status" value="2"/>
</dbReference>
<evidence type="ECO:0000256" key="2">
    <source>
        <dbReference type="ARBA" id="ARBA00022679"/>
    </source>
</evidence>
<keyword evidence="8" id="KW-1185">Reference proteome</keyword>
<feature type="binding site" evidence="4">
    <location>
        <position position="242"/>
    </location>
    <ligand>
        <name>(3S)-3-hydroxy-3-methylglutaryl-CoA</name>
        <dbReference type="ChEBI" id="CHEBI:43074"/>
    </ligand>
</feature>
<accession>A0A0R1RK30</accession>
<evidence type="ECO:0000313" key="8">
    <source>
        <dbReference type="Proteomes" id="UP000051999"/>
    </source>
</evidence>
<protein>
    <submittedName>
        <fullName evidence="7">Hydroxymethylglutaryl-CoA synthase</fullName>
    </submittedName>
</protein>
<evidence type="ECO:0000256" key="4">
    <source>
        <dbReference type="PIRSR" id="PIRSR611554-2"/>
    </source>
</evidence>
<dbReference type="InterPro" id="IPR013528">
    <property type="entry name" value="HMG_CoA_synth_N"/>
</dbReference>
<dbReference type="AlphaFoldDB" id="A0A0R1RK30"/>
<gene>
    <name evidence="7" type="ORF">FD35_GL000102</name>
</gene>
<dbReference type="PANTHER" id="PTHR43323:SF2">
    <property type="entry name" value="HYDROXYMETHYLGLUTARYL-COA SYNTHASE"/>
    <property type="match status" value="1"/>
</dbReference>
<evidence type="ECO:0000256" key="3">
    <source>
        <dbReference type="PIRSR" id="PIRSR611554-1"/>
    </source>
</evidence>
<evidence type="ECO:0000313" key="7">
    <source>
        <dbReference type="EMBL" id="KRL57095.1"/>
    </source>
</evidence>
<feature type="binding site" evidence="4">
    <location>
        <position position="29"/>
    </location>
    <ligand>
        <name>(3S)-3-hydroxy-3-methylglutaryl-CoA</name>
        <dbReference type="ChEBI" id="CHEBI:43074"/>
    </ligand>
</feature>
<feature type="active site" description="Acyl-thioester intermediate" evidence="3">
    <location>
        <position position="111"/>
    </location>
</feature>
<sequence length="386" mass="42447">MNIGIDKMGFYTPHLVLDMTDLAHARGDDPDKYHIGIGQSEMAVVPPTQDVVTMAANAANQIIDESDKQAIDLILFATESGIDNSKSGAVYVQRLLGLTEHTRAIEVKQACYSATAALQLAKDYVAAHPQRKALVLASDIARYGLHTPGEITQGAGAVAMVVSAAPQILAISDQSTYLTQDVMDFWRPVYATEARVDGHFSANIYVDFFTNVWTRFKKTYDADVTDFDAMLFHLPFSKMGLKALRTILPTNETVASRLTENFESARLWNRHVGNLYTGSLYLSLLSLLANGTLSANAQLGLFSYGSGAEGEFYTATVQPNYRNGFNRAKIESLLNARQRVSVAEYEQLFNDQLPTNGSTKKTNIAADPARFVLAGIDNEQRQYQAH</sequence>
<dbReference type="OrthoDB" id="9769523at2"/>
<dbReference type="Pfam" id="PF08540">
    <property type="entry name" value="HMG_CoA_synt_C"/>
    <property type="match status" value="2"/>
</dbReference>
<evidence type="ECO:0000259" key="6">
    <source>
        <dbReference type="Pfam" id="PF08540"/>
    </source>
</evidence>
<feature type="active site" description="Proton donor/acceptor" evidence="3">
    <location>
        <position position="79"/>
    </location>
</feature>
<reference evidence="7 8" key="1">
    <citation type="journal article" date="2015" name="Genome Announc.">
        <title>Expanding the biotechnology potential of lactobacilli through comparative genomics of 213 strains and associated genera.</title>
        <authorList>
            <person name="Sun Z."/>
            <person name="Harris H.M."/>
            <person name="McCann A."/>
            <person name="Guo C."/>
            <person name="Argimon S."/>
            <person name="Zhang W."/>
            <person name="Yang X."/>
            <person name="Jeffery I.B."/>
            <person name="Cooney J.C."/>
            <person name="Kagawa T.F."/>
            <person name="Liu W."/>
            <person name="Song Y."/>
            <person name="Salvetti E."/>
            <person name="Wrobel A."/>
            <person name="Rasinkangas P."/>
            <person name="Parkhill J."/>
            <person name="Rea M.C."/>
            <person name="O'Sullivan O."/>
            <person name="Ritari J."/>
            <person name="Douillard F.P."/>
            <person name="Paul Ross R."/>
            <person name="Yang R."/>
            <person name="Briner A.E."/>
            <person name="Felis G.E."/>
            <person name="de Vos W.M."/>
            <person name="Barrangou R."/>
            <person name="Klaenhammer T.R."/>
            <person name="Caufield P.W."/>
            <person name="Cui Y."/>
            <person name="Zhang H."/>
            <person name="O'Toole P.W."/>
        </authorList>
    </citation>
    <scope>NUCLEOTIDE SEQUENCE [LARGE SCALE GENOMIC DNA]</scope>
    <source>
        <strain evidence="7 8">DSM 15814</strain>
    </source>
</reference>
<dbReference type="InterPro" id="IPR016039">
    <property type="entry name" value="Thiolase-like"/>
</dbReference>
<feature type="binding site" evidence="4">
    <location>
        <position position="274"/>
    </location>
    <ligand>
        <name>(3S)-3-hydroxy-3-methylglutaryl-CoA</name>
        <dbReference type="ChEBI" id="CHEBI:43074"/>
    </ligand>
</feature>